<sequence>MGRLLSLIVIVGLAYGGLYVSYGMTVKDDVEQALADVGLTALEVEGVDYGPLAPLGTEATISADVNYQGASATVDLRLHGHPLFSEEVRLELDGLQALRLTIGAGQ</sequence>
<accession>A0A7W5HJA5</accession>
<organism evidence="1 2">
    <name type="scientific">Halomonas stenophila</name>
    <dbReference type="NCBI Taxonomy" id="795312"/>
    <lineage>
        <taxon>Bacteria</taxon>
        <taxon>Pseudomonadati</taxon>
        <taxon>Pseudomonadota</taxon>
        <taxon>Gammaproteobacteria</taxon>
        <taxon>Oceanospirillales</taxon>
        <taxon>Halomonadaceae</taxon>
        <taxon>Halomonas</taxon>
    </lineage>
</organism>
<dbReference type="AlphaFoldDB" id="A0A7W5HJA5"/>
<gene>
    <name evidence="1" type="ORF">FHR97_000026</name>
</gene>
<evidence type="ECO:0000313" key="1">
    <source>
        <dbReference type="EMBL" id="MBB3229211.1"/>
    </source>
</evidence>
<reference evidence="1 2" key="1">
    <citation type="submission" date="2020-08" db="EMBL/GenBank/DDBJ databases">
        <title>Genomic Encyclopedia of Type Strains, Phase III (KMG-III): the genomes of soil and plant-associated and newly described type strains.</title>
        <authorList>
            <person name="Whitman W."/>
        </authorList>
    </citation>
    <scope>NUCLEOTIDE SEQUENCE [LARGE SCALE GENOMIC DNA]</scope>
    <source>
        <strain evidence="1 2">CECT 7744</strain>
    </source>
</reference>
<evidence type="ECO:0008006" key="3">
    <source>
        <dbReference type="Google" id="ProtNLM"/>
    </source>
</evidence>
<dbReference type="Proteomes" id="UP000518892">
    <property type="component" value="Unassembled WGS sequence"/>
</dbReference>
<comment type="caution">
    <text evidence="1">The sequence shown here is derived from an EMBL/GenBank/DDBJ whole genome shotgun (WGS) entry which is preliminary data.</text>
</comment>
<dbReference type="EMBL" id="JACHXR010000001">
    <property type="protein sequence ID" value="MBB3229211.1"/>
    <property type="molecule type" value="Genomic_DNA"/>
</dbReference>
<evidence type="ECO:0000313" key="2">
    <source>
        <dbReference type="Proteomes" id="UP000518892"/>
    </source>
</evidence>
<proteinExistence type="predicted"/>
<name>A0A7W5HJA5_9GAMM</name>
<dbReference type="RefSeq" id="WP_183381752.1">
    <property type="nucleotide sequence ID" value="NZ_JACHXR010000001.1"/>
</dbReference>
<keyword evidence="2" id="KW-1185">Reference proteome</keyword>
<protein>
    <recommendedName>
        <fullName evidence="3">DUF945 domain-containing protein</fullName>
    </recommendedName>
</protein>